<dbReference type="SUPFAM" id="SSF88659">
    <property type="entry name" value="Sigma3 and sigma4 domains of RNA polymerase sigma factors"/>
    <property type="match status" value="1"/>
</dbReference>
<keyword evidence="4" id="KW-0804">Transcription</keyword>
<keyword evidence="9" id="KW-1185">Reference proteome</keyword>
<dbReference type="GO" id="GO:0016987">
    <property type="term" value="F:sigma factor activity"/>
    <property type="evidence" value="ECO:0007669"/>
    <property type="project" value="UniProtKB-KW"/>
</dbReference>
<evidence type="ECO:0000256" key="5">
    <source>
        <dbReference type="SAM" id="MobiDB-lite"/>
    </source>
</evidence>
<dbReference type="InterPro" id="IPR039425">
    <property type="entry name" value="RNA_pol_sigma-70-like"/>
</dbReference>
<dbReference type="InterPro" id="IPR036388">
    <property type="entry name" value="WH-like_DNA-bd_sf"/>
</dbReference>
<dbReference type="PANTHER" id="PTHR43133">
    <property type="entry name" value="RNA POLYMERASE ECF-TYPE SIGMA FACTO"/>
    <property type="match status" value="1"/>
</dbReference>
<dbReference type="GO" id="GO:0003677">
    <property type="term" value="F:DNA binding"/>
    <property type="evidence" value="ECO:0007669"/>
    <property type="project" value="InterPro"/>
</dbReference>
<evidence type="ECO:0000259" key="6">
    <source>
        <dbReference type="Pfam" id="PF04542"/>
    </source>
</evidence>
<evidence type="ECO:0000313" key="8">
    <source>
        <dbReference type="EMBL" id="ADB32282.1"/>
    </source>
</evidence>
<dbReference type="Gene3D" id="1.10.10.10">
    <property type="entry name" value="Winged helix-like DNA-binding domain superfamily/Winged helix DNA-binding domain"/>
    <property type="match status" value="1"/>
</dbReference>
<dbReference type="Proteomes" id="UP000007967">
    <property type="component" value="Chromosome"/>
</dbReference>
<evidence type="ECO:0000256" key="3">
    <source>
        <dbReference type="ARBA" id="ARBA00023082"/>
    </source>
</evidence>
<reference evidence="8 9" key="2">
    <citation type="journal article" date="2010" name="Stand. Genomic Sci.">
        <title>Complete genome sequence of Kribbella flavida type strain (IFO 14399).</title>
        <authorList>
            <person name="Pukall R."/>
            <person name="Lapidus A."/>
            <person name="Glavina Del Rio T."/>
            <person name="Copeland A."/>
            <person name="Tice H."/>
            <person name="Cheng J.-F."/>
            <person name="Lucas S."/>
            <person name="Chen F."/>
            <person name="Nolan M."/>
            <person name="LaButti K."/>
            <person name="Pati A."/>
            <person name="Ivanova N."/>
            <person name="Mavrommatis K."/>
            <person name="Mikhailova N."/>
            <person name="Pitluck S."/>
            <person name="Bruce D."/>
            <person name="Goodwin L."/>
            <person name="Land M."/>
            <person name="Hauser L."/>
            <person name="Chang Y.-J."/>
            <person name="Jeffries C.D."/>
            <person name="Chen A."/>
            <person name="Palaniappan K."/>
            <person name="Chain P."/>
            <person name="Rohde M."/>
            <person name="Goeker M."/>
            <person name="Bristow J."/>
            <person name="Eisen J.A."/>
            <person name="Markowitz V."/>
            <person name="Hugenholtz P."/>
            <person name="Kyrpides N.C."/>
            <person name="Klenk H.-P."/>
            <person name="Brettin T."/>
        </authorList>
    </citation>
    <scope>NUCLEOTIDE SEQUENCE [LARGE SCALE GENOMIC DNA]</scope>
    <source>
        <strain evidence="9">DSM 17836 / JCM 10339 / NBRC 14399</strain>
    </source>
</reference>
<comment type="similarity">
    <text evidence="1">Belongs to the sigma-70 factor family. ECF subfamily.</text>
</comment>
<feature type="region of interest" description="Disordered" evidence="5">
    <location>
        <begin position="1"/>
        <end position="32"/>
    </location>
</feature>
<dbReference type="HOGENOM" id="CLU_047691_9_2_11"/>
<dbReference type="NCBIfam" id="TIGR02937">
    <property type="entry name" value="sigma70-ECF"/>
    <property type="match status" value="1"/>
</dbReference>
<dbReference type="Pfam" id="PF08281">
    <property type="entry name" value="Sigma70_r4_2"/>
    <property type="match status" value="1"/>
</dbReference>
<evidence type="ECO:0000256" key="1">
    <source>
        <dbReference type="ARBA" id="ARBA00010641"/>
    </source>
</evidence>
<keyword evidence="3" id="KW-0731">Sigma factor</keyword>
<feature type="compositionally biased region" description="Polar residues" evidence="5">
    <location>
        <begin position="8"/>
        <end position="20"/>
    </location>
</feature>
<dbReference type="Gene3D" id="1.10.1740.10">
    <property type="match status" value="1"/>
</dbReference>
<dbReference type="eggNOG" id="COG1595">
    <property type="taxonomic scope" value="Bacteria"/>
</dbReference>
<organism evidence="8 9">
    <name type="scientific">Kribbella flavida (strain DSM 17836 / JCM 10339 / NBRC 14399)</name>
    <dbReference type="NCBI Taxonomy" id="479435"/>
    <lineage>
        <taxon>Bacteria</taxon>
        <taxon>Bacillati</taxon>
        <taxon>Actinomycetota</taxon>
        <taxon>Actinomycetes</taxon>
        <taxon>Propionibacteriales</taxon>
        <taxon>Kribbellaceae</taxon>
        <taxon>Kribbella</taxon>
    </lineage>
</organism>
<evidence type="ECO:0000313" key="9">
    <source>
        <dbReference type="Proteomes" id="UP000007967"/>
    </source>
</evidence>
<dbReference type="InterPro" id="IPR014284">
    <property type="entry name" value="RNA_pol_sigma-70_dom"/>
</dbReference>
<reference evidence="9" key="1">
    <citation type="submission" date="2009-09" db="EMBL/GenBank/DDBJ databases">
        <title>The complete genome of Kribbella flavida DSM 17836.</title>
        <authorList>
            <consortium name="US DOE Joint Genome Institute (JGI-PGF)"/>
            <person name="Lucas S."/>
            <person name="Copeland A."/>
            <person name="Lapidus A."/>
            <person name="Glavina del Rio T."/>
            <person name="Dalin E."/>
            <person name="Tice H."/>
            <person name="Bruce D."/>
            <person name="Goodwin L."/>
            <person name="Pitluck S."/>
            <person name="Kyrpides N."/>
            <person name="Mavromatis K."/>
            <person name="Ivanova N."/>
            <person name="Saunders E."/>
            <person name="Brettin T."/>
            <person name="Detter J.C."/>
            <person name="Han C."/>
            <person name="Larimer F."/>
            <person name="Land M."/>
            <person name="Hauser L."/>
            <person name="Markowitz V."/>
            <person name="Cheng J.-F."/>
            <person name="Hugenholtz P."/>
            <person name="Woyke T."/>
            <person name="Wu D."/>
            <person name="Pukall R."/>
            <person name="Klenk H.-P."/>
            <person name="Eisen J.A."/>
        </authorList>
    </citation>
    <scope>NUCLEOTIDE SEQUENCE [LARGE SCALE GENOMIC DNA]</scope>
    <source>
        <strain evidence="9">DSM 17836 / JCM 10339 / NBRC 14399</strain>
    </source>
</reference>
<dbReference type="GO" id="GO:0006352">
    <property type="term" value="P:DNA-templated transcription initiation"/>
    <property type="evidence" value="ECO:0007669"/>
    <property type="project" value="InterPro"/>
</dbReference>
<dbReference type="InterPro" id="IPR013324">
    <property type="entry name" value="RNA_pol_sigma_r3/r4-like"/>
</dbReference>
<dbReference type="AlphaFoldDB" id="D2Q4G8"/>
<dbReference type="PANTHER" id="PTHR43133:SF25">
    <property type="entry name" value="RNA POLYMERASE SIGMA FACTOR RFAY-RELATED"/>
    <property type="match status" value="1"/>
</dbReference>
<feature type="domain" description="RNA polymerase sigma factor 70 region 4 type 2" evidence="7">
    <location>
        <begin position="155"/>
        <end position="205"/>
    </location>
</feature>
<feature type="domain" description="RNA polymerase sigma-70 region 2" evidence="6">
    <location>
        <begin position="51"/>
        <end position="122"/>
    </location>
</feature>
<accession>D2Q4G8</accession>
<dbReference type="InterPro" id="IPR013249">
    <property type="entry name" value="RNA_pol_sigma70_r4_t2"/>
</dbReference>
<name>D2Q4G8_KRIFD</name>
<sequence length="220" mass="24324">MKIILTDGTGTSMASESTTSGAAGPPGAANESDARLWDRLRDGDHQALGVLFDRYADDVHAFAFRRTASWSVAEDVVQATFLNTWRRFRRDPPGPLTVPSARGWLLVVAGNECRTLQRAGRRFRAMVDRLPAPAAERDPAADVARRLDDERRMSAVRRAVAKLPRHERETLELVVWSGLTLAETAAALGVAEGTVKARLHRTRRRFPDLLSRVALSEELS</sequence>
<gene>
    <name evidence="8" type="ordered locus">Kfla_3220</name>
</gene>
<dbReference type="CDD" id="cd06171">
    <property type="entry name" value="Sigma70_r4"/>
    <property type="match status" value="1"/>
</dbReference>
<proteinExistence type="inferred from homology"/>
<dbReference type="EMBL" id="CP001736">
    <property type="protein sequence ID" value="ADB32282.1"/>
    <property type="molecule type" value="Genomic_DNA"/>
</dbReference>
<evidence type="ECO:0000256" key="2">
    <source>
        <dbReference type="ARBA" id="ARBA00023015"/>
    </source>
</evidence>
<keyword evidence="2" id="KW-0805">Transcription regulation</keyword>
<dbReference type="Pfam" id="PF04542">
    <property type="entry name" value="Sigma70_r2"/>
    <property type="match status" value="1"/>
</dbReference>
<dbReference type="SUPFAM" id="SSF88946">
    <property type="entry name" value="Sigma2 domain of RNA polymerase sigma factors"/>
    <property type="match status" value="1"/>
</dbReference>
<dbReference type="InterPro" id="IPR013325">
    <property type="entry name" value="RNA_pol_sigma_r2"/>
</dbReference>
<evidence type="ECO:0000256" key="4">
    <source>
        <dbReference type="ARBA" id="ARBA00023163"/>
    </source>
</evidence>
<dbReference type="STRING" id="479435.Kfla_3220"/>
<protein>
    <submittedName>
        <fullName evidence="8">RNA polymerase, sigma-24 subunit, ECF subfamily</fullName>
    </submittedName>
</protein>
<dbReference type="InterPro" id="IPR007627">
    <property type="entry name" value="RNA_pol_sigma70_r2"/>
</dbReference>
<evidence type="ECO:0000259" key="7">
    <source>
        <dbReference type="Pfam" id="PF08281"/>
    </source>
</evidence>
<dbReference type="KEGG" id="kfl:Kfla_3220"/>